<comment type="caution">
    <text evidence="1">The sequence shown here is derived from an EMBL/GenBank/DDBJ whole genome shotgun (WGS) entry which is preliminary data.</text>
</comment>
<protein>
    <submittedName>
        <fullName evidence="1">Uncharacterized protein</fullName>
    </submittedName>
</protein>
<evidence type="ECO:0000313" key="1">
    <source>
        <dbReference type="EMBL" id="MBB2494776.1"/>
    </source>
</evidence>
<gene>
    <name evidence="1" type="ORF">H3H51_07065</name>
</gene>
<reference evidence="1 2" key="1">
    <citation type="submission" date="2020-08" db="EMBL/GenBank/DDBJ databases">
        <authorList>
            <person name="Kim C.M."/>
        </authorList>
    </citation>
    <scope>NUCLEOTIDE SEQUENCE [LARGE SCALE GENOMIC DNA]</scope>
    <source>
        <strain evidence="1 2">UL070</strain>
    </source>
</reference>
<organism evidence="1 2">
    <name type="scientific">Aquipseudomonas ullengensis</name>
    <dbReference type="NCBI Taxonomy" id="2759166"/>
    <lineage>
        <taxon>Bacteria</taxon>
        <taxon>Pseudomonadati</taxon>
        <taxon>Pseudomonadota</taxon>
        <taxon>Gammaproteobacteria</taxon>
        <taxon>Pseudomonadales</taxon>
        <taxon>Pseudomonadaceae</taxon>
        <taxon>Aquipseudomonas</taxon>
    </lineage>
</organism>
<dbReference type="RefSeq" id="WP_183088346.1">
    <property type="nucleotide sequence ID" value="NZ_JACJUD010000002.1"/>
</dbReference>
<accession>A0A7W4QCB0</accession>
<dbReference type="AlphaFoldDB" id="A0A7W4QCB0"/>
<name>A0A7W4QCB0_9GAMM</name>
<sequence>MAERAGISSATWLLFGRHSKPVAEVLIVDPDAPFKGRILSYQRAVLL</sequence>
<evidence type="ECO:0000313" key="2">
    <source>
        <dbReference type="Proteomes" id="UP000542720"/>
    </source>
</evidence>
<dbReference type="EMBL" id="JACJUD010000002">
    <property type="protein sequence ID" value="MBB2494776.1"/>
    <property type="molecule type" value="Genomic_DNA"/>
</dbReference>
<dbReference type="Proteomes" id="UP000542720">
    <property type="component" value="Unassembled WGS sequence"/>
</dbReference>
<keyword evidence="2" id="KW-1185">Reference proteome</keyword>
<proteinExistence type="predicted"/>